<feature type="signal peptide" evidence="1">
    <location>
        <begin position="1"/>
        <end position="24"/>
    </location>
</feature>
<name>A0A4R2I8P2_9GAMM</name>
<evidence type="ECO:0000313" key="3">
    <source>
        <dbReference type="Proteomes" id="UP000294862"/>
    </source>
</evidence>
<gene>
    <name evidence="2" type="ORF">EV148_106114</name>
</gene>
<dbReference type="Proteomes" id="UP000294862">
    <property type="component" value="Unassembled WGS sequence"/>
</dbReference>
<proteinExistence type="predicted"/>
<dbReference type="Pfam" id="PF12587">
    <property type="entry name" value="DUF3761"/>
    <property type="match status" value="1"/>
</dbReference>
<dbReference type="AlphaFoldDB" id="A0A4R2I8P2"/>
<protein>
    <submittedName>
        <fullName evidence="2">Uncharacterized protein DUF3761</fullName>
    </submittedName>
</protein>
<accession>A0A4R2I8P2</accession>
<dbReference type="InterPro" id="IPR022236">
    <property type="entry name" value="DUF3761"/>
</dbReference>
<keyword evidence="3" id="KW-1185">Reference proteome</keyword>
<comment type="caution">
    <text evidence="2">The sequence shown here is derived from an EMBL/GenBank/DDBJ whole genome shotgun (WGS) entry which is preliminary data.</text>
</comment>
<sequence length="103" mass="10279">MNILRPAACSAILALAVASSSAFAARGDSCTARVAGPQGQSGATIGKLDADGKCVVKSETKSSGSASGLEASAQCKDLSFSYSKKREGACAKHGGVLEWLAQG</sequence>
<dbReference type="EMBL" id="SLWQ01000006">
    <property type="protein sequence ID" value="TCO39959.1"/>
    <property type="molecule type" value="Genomic_DNA"/>
</dbReference>
<evidence type="ECO:0000256" key="1">
    <source>
        <dbReference type="SAM" id="SignalP"/>
    </source>
</evidence>
<evidence type="ECO:0000313" key="2">
    <source>
        <dbReference type="EMBL" id="TCO39959.1"/>
    </source>
</evidence>
<keyword evidence="1" id="KW-0732">Signal</keyword>
<feature type="chain" id="PRO_5021009025" evidence="1">
    <location>
        <begin position="25"/>
        <end position="103"/>
    </location>
</feature>
<reference evidence="2 3" key="1">
    <citation type="journal article" date="2015" name="Stand. Genomic Sci.">
        <title>Genomic Encyclopedia of Bacterial and Archaeal Type Strains, Phase III: the genomes of soil and plant-associated and newly described type strains.</title>
        <authorList>
            <person name="Whitman W.B."/>
            <person name="Woyke T."/>
            <person name="Klenk H.P."/>
            <person name="Zhou Y."/>
            <person name="Lilburn T.G."/>
            <person name="Beck B.J."/>
            <person name="De Vos P."/>
            <person name="Vandamme P."/>
            <person name="Eisen J.A."/>
            <person name="Garrity G."/>
            <person name="Hugenholtz P."/>
            <person name="Kyrpides N.C."/>
        </authorList>
    </citation>
    <scope>NUCLEOTIDE SEQUENCE [LARGE SCALE GENOMIC DNA]</scope>
    <source>
        <strain evidence="2 3">A3</strain>
    </source>
</reference>
<organism evidence="2 3">
    <name type="scientific">Dokdonella fugitiva</name>
    <dbReference type="NCBI Taxonomy" id="328517"/>
    <lineage>
        <taxon>Bacteria</taxon>
        <taxon>Pseudomonadati</taxon>
        <taxon>Pseudomonadota</taxon>
        <taxon>Gammaproteobacteria</taxon>
        <taxon>Lysobacterales</taxon>
        <taxon>Rhodanobacteraceae</taxon>
        <taxon>Dokdonella</taxon>
    </lineage>
</organism>